<feature type="signal peptide" evidence="12">
    <location>
        <begin position="1"/>
        <end position="22"/>
    </location>
</feature>
<comment type="function">
    <text evidence="12">Lignin degradation and detoxification of lignin-derived products.</text>
</comment>
<evidence type="ECO:0000256" key="6">
    <source>
        <dbReference type="ARBA" id="ARBA00022525"/>
    </source>
</evidence>
<comment type="subcellular location">
    <subcellularLocation>
        <location evidence="2 12">Secreted</location>
        <location evidence="2 12">Extracellular space</location>
        <location evidence="2 12">Apoplast</location>
    </subcellularLocation>
</comment>
<comment type="similarity">
    <text evidence="3 12">Belongs to the multicopper oxidase family.</text>
</comment>
<evidence type="ECO:0000256" key="2">
    <source>
        <dbReference type="ARBA" id="ARBA00004271"/>
    </source>
</evidence>
<dbReference type="GO" id="GO:0046274">
    <property type="term" value="P:lignin catabolic process"/>
    <property type="evidence" value="ECO:0007669"/>
    <property type="project" value="UniProtKB-KW"/>
</dbReference>
<evidence type="ECO:0000256" key="7">
    <source>
        <dbReference type="ARBA" id="ARBA00022723"/>
    </source>
</evidence>
<dbReference type="GO" id="GO:0048046">
    <property type="term" value="C:apoplast"/>
    <property type="evidence" value="ECO:0007669"/>
    <property type="project" value="UniProtKB-SubCell"/>
</dbReference>
<dbReference type="CDD" id="cd13875">
    <property type="entry name" value="CuRO_2_LCC_plant"/>
    <property type="match status" value="1"/>
</dbReference>
<evidence type="ECO:0000256" key="10">
    <source>
        <dbReference type="ARBA" id="ARBA00023008"/>
    </source>
</evidence>
<comment type="caution">
    <text evidence="16">The sequence shown here is derived from an EMBL/GenBank/DDBJ whole genome shotgun (WGS) entry which is preliminary data.</text>
</comment>
<feature type="domain" description="Plastocyanin-like" evidence="13">
    <location>
        <begin position="157"/>
        <end position="309"/>
    </location>
</feature>
<evidence type="ECO:0000259" key="14">
    <source>
        <dbReference type="Pfam" id="PF07731"/>
    </source>
</evidence>
<dbReference type="InterPro" id="IPR011706">
    <property type="entry name" value="Cu-oxidase_C"/>
</dbReference>
<dbReference type="SUPFAM" id="SSF49503">
    <property type="entry name" value="Cupredoxins"/>
    <property type="match status" value="3"/>
</dbReference>
<feature type="chain" id="PRO_5029944124" description="Laccase" evidence="12">
    <location>
        <begin position="23"/>
        <end position="569"/>
    </location>
</feature>
<dbReference type="InterPro" id="IPR034289">
    <property type="entry name" value="CuRO_3_LCC"/>
</dbReference>
<keyword evidence="6 12" id="KW-0964">Secreted</keyword>
<evidence type="ECO:0000256" key="12">
    <source>
        <dbReference type="RuleBase" id="RU361119"/>
    </source>
</evidence>
<name>A0A7J6W937_THATH</name>
<dbReference type="PANTHER" id="PTHR11709">
    <property type="entry name" value="MULTI-COPPER OXIDASE"/>
    <property type="match status" value="1"/>
</dbReference>
<gene>
    <name evidence="16" type="ORF">FRX31_017076</name>
</gene>
<evidence type="ECO:0000256" key="9">
    <source>
        <dbReference type="ARBA" id="ARBA00023002"/>
    </source>
</evidence>
<dbReference type="EMBL" id="JABWDY010020169">
    <property type="protein sequence ID" value="KAF5193338.1"/>
    <property type="molecule type" value="Genomic_DNA"/>
</dbReference>
<dbReference type="EC" id="1.10.3.2" evidence="4 12"/>
<feature type="domain" description="Plastocyanin-like" evidence="15">
    <location>
        <begin position="31"/>
        <end position="144"/>
    </location>
</feature>
<evidence type="ECO:0000256" key="4">
    <source>
        <dbReference type="ARBA" id="ARBA00012297"/>
    </source>
</evidence>
<dbReference type="GO" id="GO:0005507">
    <property type="term" value="F:copper ion binding"/>
    <property type="evidence" value="ECO:0007669"/>
    <property type="project" value="InterPro"/>
</dbReference>
<keyword evidence="11 12" id="KW-0439">Lignin degradation</keyword>
<dbReference type="Pfam" id="PF07731">
    <property type="entry name" value="Cu-oxidase_2"/>
    <property type="match status" value="1"/>
</dbReference>
<evidence type="ECO:0000256" key="1">
    <source>
        <dbReference type="ARBA" id="ARBA00000349"/>
    </source>
</evidence>
<feature type="domain" description="Plastocyanin-like" evidence="14">
    <location>
        <begin position="416"/>
        <end position="552"/>
    </location>
</feature>
<evidence type="ECO:0000259" key="13">
    <source>
        <dbReference type="Pfam" id="PF00394"/>
    </source>
</evidence>
<keyword evidence="9 12" id="KW-0560">Oxidoreductase</keyword>
<dbReference type="InterPro" id="IPR033138">
    <property type="entry name" value="Cu_oxidase_CS"/>
</dbReference>
<dbReference type="Pfam" id="PF00394">
    <property type="entry name" value="Cu-oxidase"/>
    <property type="match status" value="1"/>
</dbReference>
<dbReference type="AlphaFoldDB" id="A0A7J6W937"/>
<dbReference type="GO" id="GO:0052716">
    <property type="term" value="F:hydroquinone:oxygen oxidoreductase activity"/>
    <property type="evidence" value="ECO:0007669"/>
    <property type="project" value="UniProtKB-EC"/>
</dbReference>
<dbReference type="Pfam" id="PF07732">
    <property type="entry name" value="Cu-oxidase_3"/>
    <property type="match status" value="1"/>
</dbReference>
<evidence type="ECO:0000256" key="5">
    <source>
        <dbReference type="ARBA" id="ARBA00022523"/>
    </source>
</evidence>
<evidence type="ECO:0000256" key="8">
    <source>
        <dbReference type="ARBA" id="ARBA00022737"/>
    </source>
</evidence>
<comment type="cofactor">
    <cofactor evidence="12">
        <name>Cu cation</name>
        <dbReference type="ChEBI" id="CHEBI:23378"/>
    </cofactor>
    <text evidence="12">Binds 4 Cu cations per monomer.</text>
</comment>
<organism evidence="16 17">
    <name type="scientific">Thalictrum thalictroides</name>
    <name type="common">Rue-anemone</name>
    <name type="synonym">Anemone thalictroides</name>
    <dbReference type="NCBI Taxonomy" id="46969"/>
    <lineage>
        <taxon>Eukaryota</taxon>
        <taxon>Viridiplantae</taxon>
        <taxon>Streptophyta</taxon>
        <taxon>Embryophyta</taxon>
        <taxon>Tracheophyta</taxon>
        <taxon>Spermatophyta</taxon>
        <taxon>Magnoliopsida</taxon>
        <taxon>Ranunculales</taxon>
        <taxon>Ranunculaceae</taxon>
        <taxon>Thalictroideae</taxon>
        <taxon>Thalictrum</taxon>
    </lineage>
</organism>
<dbReference type="Proteomes" id="UP000554482">
    <property type="component" value="Unassembled WGS sequence"/>
</dbReference>
<evidence type="ECO:0000313" key="16">
    <source>
        <dbReference type="EMBL" id="KAF5193338.1"/>
    </source>
</evidence>
<dbReference type="InterPro" id="IPR034288">
    <property type="entry name" value="CuRO_1_LCC"/>
</dbReference>
<dbReference type="CDD" id="cd13849">
    <property type="entry name" value="CuRO_1_LCC_plant"/>
    <property type="match status" value="1"/>
</dbReference>
<dbReference type="PROSITE" id="PS00080">
    <property type="entry name" value="MULTICOPPER_OXIDASE2"/>
    <property type="match status" value="1"/>
</dbReference>
<dbReference type="InterPro" id="IPR011707">
    <property type="entry name" value="Cu-oxidase-like_N"/>
</dbReference>
<evidence type="ECO:0000259" key="15">
    <source>
        <dbReference type="Pfam" id="PF07732"/>
    </source>
</evidence>
<dbReference type="PANTHER" id="PTHR11709:SF9">
    <property type="entry name" value="LACCASE-7"/>
    <property type="match status" value="1"/>
</dbReference>
<dbReference type="Gene3D" id="2.60.40.420">
    <property type="entry name" value="Cupredoxins - blue copper proteins"/>
    <property type="match status" value="3"/>
</dbReference>
<proteinExistence type="inferred from homology"/>
<keyword evidence="8 12" id="KW-0677">Repeat</keyword>
<dbReference type="OrthoDB" id="2121828at2759"/>
<sequence>MARTIFFIAAFALALLSSSAFANVVEHTFNVGNLTVQRLCGQQVVTAVNGMLPGPTVKIHEGDKLIVHVHNHSPYNMTIHWHGIFQLQTGWADGPAYITQCPITPGNSYTYKFNVTGQEGTLWWHAHVSVLRATVHGALIILPRRGRSYPFPKPYKEIPIILGEYWDADIMEVERQALATGGGPNISDAYTINGQPGDLYPPCSSNYTYKLDVVKGNTYMLRIINAALNNQLFFKLAGHRFKVVSIDSSYTDPYDTDVIVVAPGQTTDALFTANQPIGDYYMAASAYSSAPGLQFANGTTTGIVRYKGATSAKPLMPIQPAANDTITAHRFYSNLTSLVTGPHWLPCPIDIDDQMFVTIGLGFAPCGGNNNCSNPVLGSQYRFAASMNNVSFQFPSRLSMLEAFHFGVNGIYTEDFPNRPPIVFDYTNTALSLNIPLVMTTKATRVKKVKYNATVEMVLQNTALLSIENHPMHLHGYDFYVLAQGFGNFNRTRDSKKFNLYNPQERNTIAVPVGGWAVIRFRANNPGVWFMHCHLDVHLPWGLATAFVVENGPTPETSLLPPPPDLPQC</sequence>
<keyword evidence="12" id="KW-0732">Signal</keyword>
<dbReference type="InterPro" id="IPR008972">
    <property type="entry name" value="Cupredoxin"/>
</dbReference>
<keyword evidence="7 12" id="KW-0479">Metal-binding</keyword>
<keyword evidence="10 12" id="KW-0186">Copper</keyword>
<protein>
    <recommendedName>
        <fullName evidence="4 12">Laccase</fullName>
        <ecNumber evidence="4 12">1.10.3.2</ecNumber>
    </recommendedName>
    <alternativeName>
        <fullName evidence="12">Benzenediol:oxygen oxidoreductase</fullName>
    </alternativeName>
    <alternativeName>
        <fullName evidence="12">Diphenol oxidase</fullName>
    </alternativeName>
    <alternativeName>
        <fullName evidence="12">Urishiol oxidase</fullName>
    </alternativeName>
</protein>
<dbReference type="InterPro" id="IPR017761">
    <property type="entry name" value="Laccase"/>
</dbReference>
<evidence type="ECO:0000256" key="3">
    <source>
        <dbReference type="ARBA" id="ARBA00010609"/>
    </source>
</evidence>
<dbReference type="InterPro" id="IPR045087">
    <property type="entry name" value="Cu-oxidase_fam"/>
</dbReference>
<dbReference type="InterPro" id="IPR034285">
    <property type="entry name" value="CuRO_2_LCC"/>
</dbReference>
<dbReference type="InterPro" id="IPR001117">
    <property type="entry name" value="Cu-oxidase_2nd"/>
</dbReference>
<keyword evidence="17" id="KW-1185">Reference proteome</keyword>
<dbReference type="PROSITE" id="PS00079">
    <property type="entry name" value="MULTICOPPER_OXIDASE1"/>
    <property type="match status" value="1"/>
</dbReference>
<evidence type="ECO:0000256" key="11">
    <source>
        <dbReference type="ARBA" id="ARBA00023185"/>
    </source>
</evidence>
<accession>A0A7J6W937</accession>
<reference evidence="16 17" key="1">
    <citation type="submission" date="2020-06" db="EMBL/GenBank/DDBJ databases">
        <title>Transcriptomic and genomic resources for Thalictrum thalictroides and T. hernandezii: Facilitating candidate gene discovery in an emerging model plant lineage.</title>
        <authorList>
            <person name="Arias T."/>
            <person name="Riano-Pachon D.M."/>
            <person name="Di Stilio V.S."/>
        </authorList>
    </citation>
    <scope>NUCLEOTIDE SEQUENCE [LARGE SCALE GENOMIC DNA]</scope>
    <source>
        <strain evidence="17">cv. WT478/WT964</strain>
        <tissue evidence="16">Leaves</tissue>
    </source>
</reference>
<dbReference type="InterPro" id="IPR002355">
    <property type="entry name" value="Cu_oxidase_Cu_BS"/>
</dbReference>
<dbReference type="NCBIfam" id="TIGR03389">
    <property type="entry name" value="laccase"/>
    <property type="match status" value="1"/>
</dbReference>
<keyword evidence="5 12" id="KW-0052">Apoplast</keyword>
<evidence type="ECO:0000313" key="17">
    <source>
        <dbReference type="Proteomes" id="UP000554482"/>
    </source>
</evidence>
<comment type="catalytic activity">
    <reaction evidence="1 12">
        <text>4 hydroquinone + O2 = 4 benzosemiquinone + 2 H2O</text>
        <dbReference type="Rhea" id="RHEA:11276"/>
        <dbReference type="ChEBI" id="CHEBI:15377"/>
        <dbReference type="ChEBI" id="CHEBI:15379"/>
        <dbReference type="ChEBI" id="CHEBI:17594"/>
        <dbReference type="ChEBI" id="CHEBI:17977"/>
        <dbReference type="EC" id="1.10.3.2"/>
    </reaction>
</comment>
<dbReference type="CDD" id="cd13897">
    <property type="entry name" value="CuRO_3_LCC_plant"/>
    <property type="match status" value="1"/>
</dbReference>